<dbReference type="PANTHER" id="PTHR21661">
    <property type="entry name" value="EPOXIDE HYDROLASE 1-RELATED"/>
    <property type="match status" value="1"/>
</dbReference>
<dbReference type="PIRSF" id="PIRSF001112">
    <property type="entry name" value="Epoxide_hydrolase"/>
    <property type="match status" value="1"/>
</dbReference>
<feature type="region of interest" description="Disordered" evidence="5">
    <location>
        <begin position="402"/>
        <end position="428"/>
    </location>
</feature>
<feature type="active site" description="Proton acceptor" evidence="4">
    <location>
        <position position="381"/>
    </location>
</feature>
<comment type="caution">
    <text evidence="7">The sequence shown here is derived from an EMBL/GenBank/DDBJ whole genome shotgun (WGS) entry which is preliminary data.</text>
</comment>
<dbReference type="Gene3D" id="3.40.50.1820">
    <property type="entry name" value="alpha/beta hydrolase"/>
    <property type="match status" value="1"/>
</dbReference>
<evidence type="ECO:0000256" key="3">
    <source>
        <dbReference type="ARBA" id="ARBA00022801"/>
    </source>
</evidence>
<dbReference type="Pfam" id="PF06441">
    <property type="entry name" value="EHN"/>
    <property type="match status" value="1"/>
</dbReference>
<dbReference type="InterPro" id="IPR016292">
    <property type="entry name" value="Epoxide_hydrolase"/>
</dbReference>
<feature type="domain" description="Epoxide hydrolase N-terminal" evidence="6">
    <location>
        <begin position="5"/>
        <end position="114"/>
    </location>
</feature>
<evidence type="ECO:0000256" key="1">
    <source>
        <dbReference type="ARBA" id="ARBA00010088"/>
    </source>
</evidence>
<keyword evidence="3" id="KW-0378">Hydrolase</keyword>
<feature type="region of interest" description="Disordered" evidence="5">
    <location>
        <begin position="320"/>
        <end position="341"/>
    </location>
</feature>
<organism evidence="7 8">
    <name type="scientific">Cladosporium halotolerans</name>
    <dbReference type="NCBI Taxonomy" id="1052096"/>
    <lineage>
        <taxon>Eukaryota</taxon>
        <taxon>Fungi</taxon>
        <taxon>Dikarya</taxon>
        <taxon>Ascomycota</taxon>
        <taxon>Pezizomycotina</taxon>
        <taxon>Dothideomycetes</taxon>
        <taxon>Dothideomycetidae</taxon>
        <taxon>Cladosporiales</taxon>
        <taxon>Cladosporiaceae</taxon>
        <taxon>Cladosporium</taxon>
    </lineage>
</organism>
<evidence type="ECO:0000259" key="6">
    <source>
        <dbReference type="Pfam" id="PF06441"/>
    </source>
</evidence>
<dbReference type="AlphaFoldDB" id="A0AB34KGA8"/>
<feature type="active site" description="Nucleophile" evidence="4">
    <location>
        <position position="181"/>
    </location>
</feature>
<gene>
    <name evidence="7" type="ORF">WHR41_08322</name>
</gene>
<dbReference type="GO" id="GO:0004301">
    <property type="term" value="F:epoxide hydrolase activity"/>
    <property type="evidence" value="ECO:0007669"/>
    <property type="project" value="TreeGrafter"/>
</dbReference>
<dbReference type="Proteomes" id="UP000803884">
    <property type="component" value="Unassembled WGS sequence"/>
</dbReference>
<sequence length="428" mass="48149">MDDTIQPYKINIPQSSIDDLNERLRLARFPDELDGAGWDLGAPLADIKRLATYWRDKYDWRESEKKLNDLPHFKTTITVDGFDPLSIHFLHQKSPVANAIPLLYIHGWPGSFLEGTKLLSSLTSPSTPTDPSFSVVIISLPNFGFSAAPTKRGFALNQYAEACHRLMLKLGYPQYATQGGDWGYYISRTMALLFPSAVRATHINFDYGGGAPSFAAHPLLALEHSLRPYSEREKAGLERTKWFMEEGSGYRAISATKPQTLAYALADSPVGWLAWVYEKLVEWTDGYAWTDEEVCEWVSVHWFSEAGIAATLRIYYESTHPSPKPSLSSPEPTTRTRTGEWIPDVPIGYSHQPRELRIVPSTWYRKLGTIVFDRHNESGGHFWAWEKPESVVRDLRDMFRKPGPGQGDEKGEGIGGAFGVVEGRDGYA</sequence>
<evidence type="ECO:0000256" key="2">
    <source>
        <dbReference type="ARBA" id="ARBA00022797"/>
    </source>
</evidence>
<evidence type="ECO:0000256" key="5">
    <source>
        <dbReference type="SAM" id="MobiDB-lite"/>
    </source>
</evidence>
<dbReference type="EMBL" id="JAAQHG020000044">
    <property type="protein sequence ID" value="KAL1582791.1"/>
    <property type="molecule type" value="Genomic_DNA"/>
</dbReference>
<dbReference type="GeneID" id="96009764"/>
<evidence type="ECO:0000313" key="7">
    <source>
        <dbReference type="EMBL" id="KAL1582791.1"/>
    </source>
</evidence>
<feature type="compositionally biased region" description="Low complexity" evidence="5">
    <location>
        <begin position="320"/>
        <end position="333"/>
    </location>
</feature>
<reference evidence="7 8" key="1">
    <citation type="journal article" date="2020" name="Microbiol. Resour. Announc.">
        <title>Draft Genome Sequence of a Cladosporium Species Isolated from the Mesophotic Ascidian Didemnum maculosum.</title>
        <authorList>
            <person name="Gioti A."/>
            <person name="Siaperas R."/>
            <person name="Nikolaivits E."/>
            <person name="Le Goff G."/>
            <person name="Ouazzani J."/>
            <person name="Kotoulas G."/>
            <person name="Topakas E."/>
        </authorList>
    </citation>
    <scope>NUCLEOTIDE SEQUENCE [LARGE SCALE GENOMIC DNA]</scope>
    <source>
        <strain evidence="7 8">TM138-S3</strain>
    </source>
</reference>
<comment type="similarity">
    <text evidence="1">Belongs to the peptidase S33 family.</text>
</comment>
<keyword evidence="8" id="KW-1185">Reference proteome</keyword>
<proteinExistence type="inferred from homology"/>
<dbReference type="InterPro" id="IPR000639">
    <property type="entry name" value="Epox_hydrolase-like"/>
</dbReference>
<dbReference type="GO" id="GO:0097176">
    <property type="term" value="P:epoxide metabolic process"/>
    <property type="evidence" value="ECO:0007669"/>
    <property type="project" value="TreeGrafter"/>
</dbReference>
<dbReference type="InterPro" id="IPR029058">
    <property type="entry name" value="AB_hydrolase_fold"/>
</dbReference>
<dbReference type="RefSeq" id="XP_069225898.1">
    <property type="nucleotide sequence ID" value="XM_069376926.1"/>
</dbReference>
<dbReference type="PANTHER" id="PTHR21661:SF35">
    <property type="entry name" value="EPOXIDE HYDROLASE"/>
    <property type="match status" value="1"/>
</dbReference>
<feature type="active site" description="Proton donor" evidence="4">
    <location>
        <position position="315"/>
    </location>
</feature>
<protein>
    <recommendedName>
        <fullName evidence="6">Epoxide hydrolase N-terminal domain-containing protein</fullName>
    </recommendedName>
</protein>
<dbReference type="PRINTS" id="PR00412">
    <property type="entry name" value="EPOXHYDRLASE"/>
</dbReference>
<name>A0AB34KGA8_9PEZI</name>
<evidence type="ECO:0000256" key="4">
    <source>
        <dbReference type="PIRSR" id="PIRSR001112-1"/>
    </source>
</evidence>
<dbReference type="InterPro" id="IPR010497">
    <property type="entry name" value="Epoxide_hydro_N"/>
</dbReference>
<accession>A0AB34KGA8</accession>
<keyword evidence="2" id="KW-0058">Aromatic hydrocarbons catabolism</keyword>
<dbReference type="SUPFAM" id="SSF53474">
    <property type="entry name" value="alpha/beta-Hydrolases"/>
    <property type="match status" value="1"/>
</dbReference>
<evidence type="ECO:0000313" key="8">
    <source>
        <dbReference type="Proteomes" id="UP000803884"/>
    </source>
</evidence>